<feature type="region of interest" description="Disordered" evidence="1">
    <location>
        <begin position="1"/>
        <end position="41"/>
    </location>
</feature>
<dbReference type="AlphaFoldDB" id="A0A1E5WMG3"/>
<comment type="caution">
    <text evidence="2">The sequence shown here is derived from an EMBL/GenBank/DDBJ whole genome shotgun (WGS) entry which is preliminary data.</text>
</comment>
<dbReference type="EMBL" id="LWDX02001287">
    <property type="protein sequence ID" value="OEL38564.1"/>
    <property type="molecule type" value="Genomic_DNA"/>
</dbReference>
<keyword evidence="3" id="KW-1185">Reference proteome</keyword>
<organism evidence="2 3">
    <name type="scientific">Dichanthelium oligosanthes</name>
    <dbReference type="NCBI Taxonomy" id="888268"/>
    <lineage>
        <taxon>Eukaryota</taxon>
        <taxon>Viridiplantae</taxon>
        <taxon>Streptophyta</taxon>
        <taxon>Embryophyta</taxon>
        <taxon>Tracheophyta</taxon>
        <taxon>Spermatophyta</taxon>
        <taxon>Magnoliopsida</taxon>
        <taxon>Liliopsida</taxon>
        <taxon>Poales</taxon>
        <taxon>Poaceae</taxon>
        <taxon>PACMAD clade</taxon>
        <taxon>Panicoideae</taxon>
        <taxon>Panicodae</taxon>
        <taxon>Paniceae</taxon>
        <taxon>Dichantheliinae</taxon>
        <taxon>Dichanthelium</taxon>
    </lineage>
</organism>
<feature type="compositionally biased region" description="Low complexity" evidence="1">
    <location>
        <begin position="84"/>
        <end position="140"/>
    </location>
</feature>
<dbReference type="Proteomes" id="UP000095767">
    <property type="component" value="Unassembled WGS sequence"/>
</dbReference>
<evidence type="ECO:0000313" key="2">
    <source>
        <dbReference type="EMBL" id="OEL38564.1"/>
    </source>
</evidence>
<accession>A0A1E5WMG3</accession>
<gene>
    <name evidence="2" type="ORF">BAE44_0000414</name>
</gene>
<name>A0A1E5WMG3_9POAL</name>
<reference evidence="2 3" key="1">
    <citation type="submission" date="2016-09" db="EMBL/GenBank/DDBJ databases">
        <title>The draft genome of Dichanthelium oligosanthes: A C3 panicoid grass species.</title>
        <authorList>
            <person name="Studer A.J."/>
            <person name="Schnable J.C."/>
            <person name="Brutnell T.P."/>
        </authorList>
    </citation>
    <scope>NUCLEOTIDE SEQUENCE [LARGE SCALE GENOMIC DNA]</scope>
    <source>
        <strain evidence="3">cv. Kellogg 1175</strain>
        <tissue evidence="2">Leaf</tissue>
    </source>
</reference>
<sequence length="155" mass="16441">MGDVAARKFPDRNGSPRPPSSVLFPLHPPTANPPPQAQPPLRYRALSRRSWEDLTPDLVDEIARCLPCLADRVRAAKACCWTSTRARSSFRSSSSRTRTPLLSRHTPPEGRPSSASSATAPTASPSRTTRAVRATSARTPGAGSSSPTARAAATG</sequence>
<evidence type="ECO:0000313" key="3">
    <source>
        <dbReference type="Proteomes" id="UP000095767"/>
    </source>
</evidence>
<protein>
    <submittedName>
        <fullName evidence="2">Uncharacterized protein</fullName>
    </submittedName>
</protein>
<evidence type="ECO:0000256" key="1">
    <source>
        <dbReference type="SAM" id="MobiDB-lite"/>
    </source>
</evidence>
<feature type="compositionally biased region" description="Pro residues" evidence="1">
    <location>
        <begin position="26"/>
        <end position="38"/>
    </location>
</feature>
<feature type="region of interest" description="Disordered" evidence="1">
    <location>
        <begin position="84"/>
        <end position="155"/>
    </location>
</feature>
<proteinExistence type="predicted"/>
<feature type="compositionally biased region" description="Basic and acidic residues" evidence="1">
    <location>
        <begin position="1"/>
        <end position="11"/>
    </location>
</feature>